<dbReference type="Proteomes" id="UP000214673">
    <property type="component" value="Unassembled WGS sequence"/>
</dbReference>
<dbReference type="SUPFAM" id="SSF51445">
    <property type="entry name" value="(Trans)glycosidases"/>
    <property type="match status" value="1"/>
</dbReference>
<accession>A0A212AQJ2</accession>
<protein>
    <submittedName>
        <fullName evidence="2">Uncharacterized protein</fullName>
    </submittedName>
</protein>
<dbReference type="InterPro" id="IPR017853">
    <property type="entry name" value="GH"/>
</dbReference>
<keyword evidence="4" id="KW-1185">Reference proteome</keyword>
<evidence type="ECO:0000313" key="2">
    <source>
        <dbReference type="EMBL" id="OWJ83744.1"/>
    </source>
</evidence>
<reference evidence="2 4" key="2">
    <citation type="submission" date="2016-11" db="EMBL/GenBank/DDBJ databases">
        <title>Comparison of Traditional DNA-DNA Hybridization with In Silico Genomic Analysis.</title>
        <authorList>
            <person name="Nicholson A.C."/>
            <person name="Sammons S."/>
            <person name="Humrighouse B.W."/>
            <person name="Graziano J."/>
            <person name="Lasker B."/>
            <person name="Whitney A.M."/>
            <person name="Mcquiston J.R."/>
        </authorList>
    </citation>
    <scope>NUCLEOTIDE SEQUENCE [LARGE SCALE GENOMIC DNA]</scope>
    <source>
        <strain evidence="1 4">H1892</strain>
        <strain evidence="2">H2381</strain>
    </source>
</reference>
<proteinExistence type="predicted"/>
<evidence type="ECO:0000313" key="3">
    <source>
        <dbReference type="Proteomes" id="UP000196640"/>
    </source>
</evidence>
<dbReference type="EMBL" id="NIPX01000016">
    <property type="protein sequence ID" value="OWJ83744.1"/>
    <property type="molecule type" value="Genomic_DNA"/>
</dbReference>
<evidence type="ECO:0000313" key="4">
    <source>
        <dbReference type="Proteomes" id="UP000214673"/>
    </source>
</evidence>
<name>A0A212AQJ2_9RHOB</name>
<gene>
    <name evidence="2" type="ORF">CDV52_10200</name>
    <name evidence="1" type="ORF">CDV53_07005</name>
</gene>
<organism evidence="2 3">
    <name type="scientific">Haematobacter missouriensis</name>
    <dbReference type="NCBI Taxonomy" id="366616"/>
    <lineage>
        <taxon>Bacteria</taxon>
        <taxon>Pseudomonadati</taxon>
        <taxon>Pseudomonadota</taxon>
        <taxon>Alphaproteobacteria</taxon>
        <taxon>Rhodobacterales</taxon>
        <taxon>Paracoccaceae</taxon>
        <taxon>Haematobacter</taxon>
    </lineage>
</organism>
<dbReference type="STRING" id="366616.CG51_12810"/>
<comment type="caution">
    <text evidence="2">The sequence shown here is derived from an EMBL/GenBank/DDBJ whole genome shotgun (WGS) entry which is preliminary data.</text>
</comment>
<dbReference type="AlphaFoldDB" id="A0A212AQJ2"/>
<dbReference type="Proteomes" id="UP000196640">
    <property type="component" value="Unassembled WGS sequence"/>
</dbReference>
<reference evidence="3" key="1">
    <citation type="submission" date="2016-11" db="EMBL/GenBank/DDBJ databases">
        <title>Comparison of Traditional DNA-DNA Hybridization with In Silico Genomic Analysis.</title>
        <authorList>
            <person name="Nicholson A.C."/>
            <person name="Humrighouse B.W."/>
            <person name="Graziano J."/>
            <person name="Lasker B."/>
            <person name="Whitney A.M."/>
            <person name="Mcquiston J.R."/>
            <person name="Bell M."/>
        </authorList>
    </citation>
    <scope>NUCLEOTIDE SEQUENCE [LARGE SCALE GENOMIC DNA]</scope>
    <source>
        <strain evidence="3">H2381</strain>
    </source>
</reference>
<sequence length="123" mass="13914">MAELRAVDPRARFLTAEPLIAVHHDPAQLRPYWEARGHHEAQFQAFDLLSGRLWPQIGGALEFLDLVGVNYYCNNQWIHAGPVIDVDHPAYRPLSDLLFDVSARYDRPIVVAETGTEGNRRGP</sequence>
<dbReference type="EMBL" id="NIPV01000021">
    <property type="protein sequence ID" value="OWJ77086.1"/>
    <property type="molecule type" value="Genomic_DNA"/>
</dbReference>
<evidence type="ECO:0000313" key="1">
    <source>
        <dbReference type="EMBL" id="OWJ77086.1"/>
    </source>
</evidence>